<protein>
    <submittedName>
        <fullName evidence="1">Uncharacterized protein</fullName>
    </submittedName>
</protein>
<evidence type="ECO:0000313" key="1">
    <source>
        <dbReference type="EMBL" id="AFL05222.1"/>
    </source>
</evidence>
<evidence type="ECO:0000313" key="2">
    <source>
        <dbReference type="Proteomes" id="UP000006173"/>
    </source>
</evidence>
<organism evidence="1 2">
    <name type="scientific">Bifidobacterium bifidum BGN4</name>
    <dbReference type="NCBI Taxonomy" id="484020"/>
    <lineage>
        <taxon>Bacteria</taxon>
        <taxon>Bacillati</taxon>
        <taxon>Actinomycetota</taxon>
        <taxon>Actinomycetes</taxon>
        <taxon>Bifidobacteriales</taxon>
        <taxon>Bifidobacteriaceae</taxon>
        <taxon>Bifidobacterium</taxon>
    </lineage>
</organism>
<dbReference type="EMBL" id="CP001361">
    <property type="protein sequence ID" value="AFL05222.1"/>
    <property type="molecule type" value="Genomic_DNA"/>
</dbReference>
<dbReference type="AlphaFoldDB" id="I3WK09"/>
<dbReference type="HOGENOM" id="CLU_3285605_0_0_11"/>
<gene>
    <name evidence="1" type="ORF">BBB_1632</name>
</gene>
<sequence>MLTCKSSASSFISFTLKAIRPVHFWDTVEREQPNAWATSF</sequence>
<dbReference type="Proteomes" id="UP000006173">
    <property type="component" value="Chromosome"/>
</dbReference>
<proteinExistence type="predicted"/>
<name>I3WK09_BIFBI</name>
<accession>I3WK09</accession>
<reference evidence="1 2" key="1">
    <citation type="journal article" date="2012" name="J. Bacteriol.">
        <title>Complete Genome Sequence of the Probiotic Bacterium Bifidobacterium bifidum Strain BGN4.</title>
        <authorList>
            <person name="Yu D.S."/>
            <person name="Jeong H."/>
            <person name="Lee D.H."/>
            <person name="Kwon S.K."/>
            <person name="Song J.Y."/>
            <person name="Kim B.K."/>
            <person name="Park M.S."/>
            <person name="Ji G.E."/>
            <person name="Oh T.K."/>
            <person name="Kim J.F."/>
        </authorList>
    </citation>
    <scope>NUCLEOTIDE SEQUENCE [LARGE SCALE GENOMIC DNA]</scope>
    <source>
        <strain evidence="1 2">BGN4</strain>
    </source>
</reference>
<dbReference type="KEGG" id="bbf:BBB_1632"/>